<feature type="transmembrane region" description="Helical" evidence="1">
    <location>
        <begin position="108"/>
        <end position="125"/>
    </location>
</feature>
<keyword evidence="1" id="KW-0472">Membrane</keyword>
<dbReference type="AlphaFoldDB" id="G5K0Y3"/>
<evidence type="ECO:0000313" key="2">
    <source>
        <dbReference type="EMBL" id="EHI70389.1"/>
    </source>
</evidence>
<evidence type="ECO:0000256" key="1">
    <source>
        <dbReference type="SAM" id="Phobius"/>
    </source>
</evidence>
<dbReference type="Proteomes" id="UP000003330">
    <property type="component" value="Unassembled WGS sequence"/>
</dbReference>
<feature type="transmembrane region" description="Helical" evidence="1">
    <location>
        <begin position="169"/>
        <end position="189"/>
    </location>
</feature>
<keyword evidence="3" id="KW-1185">Reference proteome</keyword>
<dbReference type="eggNOG" id="COG1989">
    <property type="taxonomic scope" value="Bacteria"/>
</dbReference>
<gene>
    <name evidence="2" type="ORF">STRIC_0259</name>
</gene>
<dbReference type="EMBL" id="AEUX02000004">
    <property type="protein sequence ID" value="EHI70389.1"/>
    <property type="molecule type" value="Genomic_DNA"/>
</dbReference>
<keyword evidence="1" id="KW-0812">Transmembrane</keyword>
<reference evidence="2 3" key="1">
    <citation type="journal article" date="2014" name="Int. J. Syst. Evol. Microbiol.">
        <title>Phylogenomics and the dynamic genome evolution of the genus Streptococcus.</title>
        <authorList>
            <consortium name="The Broad Institute Genome Sequencing Platform"/>
            <person name="Richards V.P."/>
            <person name="Palmer S.R."/>
            <person name="Pavinski Bitar P.D."/>
            <person name="Qin X."/>
            <person name="Weinstock G.M."/>
            <person name="Highlander S.K."/>
            <person name="Town C.D."/>
            <person name="Burne R.A."/>
            <person name="Stanhope M.J."/>
        </authorList>
    </citation>
    <scope>NUCLEOTIDE SEQUENCE [LARGE SCALE GENOMIC DNA]</scope>
    <source>
        <strain evidence="2 3">707-05</strain>
    </source>
</reference>
<name>G5K0Y3_9STRE</name>
<accession>G5K0Y3</accession>
<sequence length="209" mass="24211">MLAILIFYTGFLVGNLLTVLFSLFSQTSHQSFSYPNCKKTFWRAISSYFLPFSSHYLIKYHLKQNHKAYLECLMGLLFLFTYKGYFSATELYLLSLSLLLSRFDLQEMQYPFVIWLVSFIGQIFFSSFHFLCLIFLLLALITQLFPLHIGSGDFLYLASLSLLLPTTSLLWLIQLASCLAILACLFFRVKKIPFIPYLSTSFVIILLCI</sequence>
<keyword evidence="1" id="KW-1133">Transmembrane helix</keyword>
<organism evidence="2 3">
    <name type="scientific">Streptococcus ictaluri 707-05</name>
    <dbReference type="NCBI Taxonomy" id="764299"/>
    <lineage>
        <taxon>Bacteria</taxon>
        <taxon>Bacillati</taxon>
        <taxon>Bacillota</taxon>
        <taxon>Bacilli</taxon>
        <taxon>Lactobacillales</taxon>
        <taxon>Streptococcaceae</taxon>
        <taxon>Streptococcus</taxon>
    </lineage>
</organism>
<feature type="transmembrane region" description="Helical" evidence="1">
    <location>
        <begin position="6"/>
        <end position="24"/>
    </location>
</feature>
<protein>
    <submittedName>
        <fullName evidence="2">Peptidase, A24 type IV prepilin peptidase family protein</fullName>
    </submittedName>
</protein>
<dbReference type="STRING" id="764299.STRIC_0259"/>
<proteinExistence type="predicted"/>
<evidence type="ECO:0000313" key="3">
    <source>
        <dbReference type="Proteomes" id="UP000003330"/>
    </source>
</evidence>
<comment type="caution">
    <text evidence="2">The sequence shown here is derived from an EMBL/GenBank/DDBJ whole genome shotgun (WGS) entry which is preliminary data.</text>
</comment>